<organism evidence="4 5">
    <name type="scientific">Coniosporium apollinis</name>
    <dbReference type="NCBI Taxonomy" id="61459"/>
    <lineage>
        <taxon>Eukaryota</taxon>
        <taxon>Fungi</taxon>
        <taxon>Dikarya</taxon>
        <taxon>Ascomycota</taxon>
        <taxon>Pezizomycotina</taxon>
        <taxon>Dothideomycetes</taxon>
        <taxon>Dothideomycetes incertae sedis</taxon>
        <taxon>Coniosporium</taxon>
    </lineage>
</organism>
<dbReference type="EMBL" id="JAPDRL010000123">
    <property type="protein sequence ID" value="KAJ9656571.1"/>
    <property type="molecule type" value="Genomic_DNA"/>
</dbReference>
<dbReference type="SUPFAM" id="SSF88723">
    <property type="entry name" value="PIN domain-like"/>
    <property type="match status" value="1"/>
</dbReference>
<evidence type="ECO:0000313" key="5">
    <source>
        <dbReference type="Proteomes" id="UP001172684"/>
    </source>
</evidence>
<dbReference type="InterPro" id="IPR022040">
    <property type="entry name" value="MKT1_N"/>
</dbReference>
<dbReference type="InterPro" id="IPR006085">
    <property type="entry name" value="XPG_DNA_repair_N"/>
</dbReference>
<dbReference type="InterPro" id="IPR037314">
    <property type="entry name" value="MKT1_H3TH"/>
</dbReference>
<evidence type="ECO:0000256" key="2">
    <source>
        <dbReference type="ARBA" id="ARBA00024023"/>
    </source>
</evidence>
<dbReference type="Pfam" id="PF12246">
    <property type="entry name" value="MKT1_C"/>
    <property type="match status" value="1"/>
</dbReference>
<feature type="domain" description="XPG N-terminal" evidence="3">
    <location>
        <begin position="1"/>
        <end position="100"/>
    </location>
</feature>
<dbReference type="PANTHER" id="PTHR11081:SF32">
    <property type="entry name" value="POST-TRANSCRIPTIONAL REGULATOR MKT1"/>
    <property type="match status" value="1"/>
</dbReference>
<dbReference type="Pfam" id="PF12247">
    <property type="entry name" value="MKT1_N"/>
    <property type="match status" value="1"/>
</dbReference>
<keyword evidence="1" id="KW-0810">Translation regulation</keyword>
<protein>
    <recommendedName>
        <fullName evidence="3">XPG N-terminal domain-containing protein</fullName>
    </recommendedName>
</protein>
<accession>A0ABQ9NGS8</accession>
<dbReference type="Proteomes" id="UP001172684">
    <property type="component" value="Unassembled WGS sequence"/>
</dbReference>
<comment type="similarity">
    <text evidence="2">Belongs to the XPG/RAD2 endonuclease family.</text>
</comment>
<gene>
    <name evidence="4" type="ORF">H2201_008504</name>
</gene>
<dbReference type="InterPro" id="IPR006084">
    <property type="entry name" value="XPG/Rad2"/>
</dbReference>
<evidence type="ECO:0000259" key="3">
    <source>
        <dbReference type="SMART" id="SM00485"/>
    </source>
</evidence>
<dbReference type="Pfam" id="PF00752">
    <property type="entry name" value="XPG_N"/>
    <property type="match status" value="1"/>
</dbReference>
<dbReference type="SMART" id="SM00485">
    <property type="entry name" value="XPGN"/>
    <property type="match status" value="1"/>
</dbReference>
<evidence type="ECO:0000313" key="4">
    <source>
        <dbReference type="EMBL" id="KAJ9656571.1"/>
    </source>
</evidence>
<proteinExistence type="inferred from homology"/>
<name>A0ABQ9NGS8_9PEZI</name>
<dbReference type="Gene3D" id="3.40.50.1010">
    <property type="entry name" value="5'-nuclease"/>
    <property type="match status" value="1"/>
</dbReference>
<reference evidence="4" key="1">
    <citation type="submission" date="2022-10" db="EMBL/GenBank/DDBJ databases">
        <title>Culturing micro-colonial fungi from biological soil crusts in the Mojave desert and describing Neophaeococcomyces mojavensis, and introducing the new genera and species Taxawa tesnikishii.</title>
        <authorList>
            <person name="Kurbessoian T."/>
            <person name="Stajich J.E."/>
        </authorList>
    </citation>
    <scope>NUCLEOTIDE SEQUENCE</scope>
    <source>
        <strain evidence="4">TK_1</strain>
    </source>
</reference>
<dbReference type="CDD" id="cd09858">
    <property type="entry name" value="PIN_MKT1"/>
    <property type="match status" value="1"/>
</dbReference>
<dbReference type="InterPro" id="IPR029060">
    <property type="entry name" value="PIN-like_dom_sf"/>
</dbReference>
<evidence type="ECO:0000256" key="1">
    <source>
        <dbReference type="ARBA" id="ARBA00022845"/>
    </source>
</evidence>
<comment type="caution">
    <text evidence="4">The sequence shown here is derived from an EMBL/GenBank/DDBJ whole genome shotgun (WGS) entry which is preliminary data.</text>
</comment>
<keyword evidence="5" id="KW-1185">Reference proteome</keyword>
<dbReference type="PANTHER" id="PTHR11081">
    <property type="entry name" value="FLAP ENDONUCLEASE FAMILY MEMBER"/>
    <property type="match status" value="1"/>
</dbReference>
<dbReference type="InterPro" id="IPR022039">
    <property type="entry name" value="MKT1_C"/>
</dbReference>
<sequence>MINGFEEWATSLSEWYEIEQLSGAVIAIEAADYLNNLIRNSNTIEALLPALGGLPFSLRGYVLKDISILRSHGINPVFVFSGLDVGKDDNKRDAAFRASDEAARIHASAWLQYDQHKPEEAVKTFKESAVVKPEDLFRYLQKILREAGVPFQVAPYSALAQLAYLDKHAGKYVDAIAGSTELFLYDVDKVITDLGSRMVVEGGDPGELTSCLEKGQIIALRRHSCITELGNIPSDVFVDACLLCGNALIPPIPQLGGNSRRNKPKIQAAVDLLMTTPGRDGNSVCSNYQDDPQFRAMQYQDKYRRTRLAIKHHVVLTAEGKAVPLDEQEAPRDIHELVGQQLPEEIYFYLSKGVIGPRVLNWRSSGEIIELAPLDGGDSPEYRKLVLDQLTPLRTSALSLLSYSLHRFYQHKDVTLYCWFDQGTSKVISMRDLTDPRPLVAKWNVNADLIQKHVLATQSLGLIGSTVCSLKNKEFASQTVTTKDPHKTRTIPEPLRFASGLSTDKSETSRTWSAATRLLLLASKNEIMCNAFWRFLQLREYTDTKHQLTPWGEVLEAAISGLGGRSELDEAVFIAVELARLELLSAKDMFPRNAGASLHADKVDRRNTLIVSRIACLGKLSHAPIGYTGPLSRHLLAYHSMITAVRSSLRDLAEVSLVTMLLNGDAHRGELPHGRKDYTDLGLELPFLLDNDCGLGIAVQTYLDELQKYPDPTSAEARAASKGKAPKDYFPHAIDLSRDLDSAFLLWDAVYAGMKKAVEHKLVKEGSIWDDVNKWLANRR</sequence>
<dbReference type="CDD" id="cd09902">
    <property type="entry name" value="H3TH_MKT1"/>
    <property type="match status" value="1"/>
</dbReference>